<dbReference type="InterPro" id="IPR000835">
    <property type="entry name" value="HTH_MarR-typ"/>
</dbReference>
<dbReference type="SUPFAM" id="SSF46785">
    <property type="entry name" value="Winged helix' DNA-binding domain"/>
    <property type="match status" value="1"/>
</dbReference>
<dbReference type="PANTHER" id="PTHR39515:SF2">
    <property type="entry name" value="HTH-TYPE TRANSCRIPTIONAL REGULATOR RV0880"/>
    <property type="match status" value="1"/>
</dbReference>
<reference evidence="2 3" key="1">
    <citation type="submission" date="2015-02" db="EMBL/GenBank/DDBJ databases">
        <title>Draft genome sequences of ten Microbacterium spp. with emphasis on heavy metal contaminated environments.</title>
        <authorList>
            <person name="Corretto E."/>
        </authorList>
    </citation>
    <scope>NUCLEOTIDE SEQUENCE [LARGE SCALE GENOMIC DNA]</scope>
    <source>
        <strain evidence="2 3">SA35</strain>
    </source>
</reference>
<sequence length="151" mass="16147">MDDEALADLADAVLVLGREIEARHPRTGFVDVAVNERLVLRSLDRDGEATPSALAERLGLQRSNLSTALRGLEAKGLIVREHDGSDGRAVIVRSTALAAHNLALLRERWSEVLRSALPDGADVREAVDLVGALADGLVAARTLAPPRPLHD</sequence>
<gene>
    <name evidence="2" type="ORF">RS84_03673</name>
</gene>
<dbReference type="InterPro" id="IPR011991">
    <property type="entry name" value="ArsR-like_HTH"/>
</dbReference>
<dbReference type="Proteomes" id="UP000033900">
    <property type="component" value="Unassembled WGS sequence"/>
</dbReference>
<organism evidence="2 3">
    <name type="scientific">Microbacterium hydrocarbonoxydans</name>
    <dbReference type="NCBI Taxonomy" id="273678"/>
    <lineage>
        <taxon>Bacteria</taxon>
        <taxon>Bacillati</taxon>
        <taxon>Actinomycetota</taxon>
        <taxon>Actinomycetes</taxon>
        <taxon>Micrococcales</taxon>
        <taxon>Microbacteriaceae</taxon>
        <taxon>Microbacterium</taxon>
    </lineage>
</organism>
<dbReference type="InterPro" id="IPR036390">
    <property type="entry name" value="WH_DNA-bd_sf"/>
</dbReference>
<protein>
    <submittedName>
        <fullName evidence="2">MarR family protein</fullName>
    </submittedName>
</protein>
<evidence type="ECO:0000313" key="3">
    <source>
        <dbReference type="Proteomes" id="UP000033900"/>
    </source>
</evidence>
<proteinExistence type="predicted"/>
<evidence type="ECO:0000313" key="2">
    <source>
        <dbReference type="EMBL" id="KJL47027.1"/>
    </source>
</evidence>
<comment type="caution">
    <text evidence="2">The sequence shown here is derived from an EMBL/GenBank/DDBJ whole genome shotgun (WGS) entry which is preliminary data.</text>
</comment>
<dbReference type="Gene3D" id="1.10.10.10">
    <property type="entry name" value="Winged helix-like DNA-binding domain superfamily/Winged helix DNA-binding domain"/>
    <property type="match status" value="1"/>
</dbReference>
<dbReference type="SMART" id="SM00347">
    <property type="entry name" value="HTH_MARR"/>
    <property type="match status" value="1"/>
</dbReference>
<evidence type="ECO:0000259" key="1">
    <source>
        <dbReference type="PROSITE" id="PS50995"/>
    </source>
</evidence>
<dbReference type="InterPro" id="IPR036388">
    <property type="entry name" value="WH-like_DNA-bd_sf"/>
</dbReference>
<keyword evidence="3" id="KW-1185">Reference proteome</keyword>
<dbReference type="STRING" id="273678.RS84_03673"/>
<dbReference type="PROSITE" id="PS50995">
    <property type="entry name" value="HTH_MARR_2"/>
    <property type="match status" value="1"/>
</dbReference>
<dbReference type="PATRIC" id="fig|273678.4.peg.3668"/>
<dbReference type="EMBL" id="JYJB01000010">
    <property type="protein sequence ID" value="KJL47027.1"/>
    <property type="molecule type" value="Genomic_DNA"/>
</dbReference>
<dbReference type="GO" id="GO:0003700">
    <property type="term" value="F:DNA-binding transcription factor activity"/>
    <property type="evidence" value="ECO:0007669"/>
    <property type="project" value="InterPro"/>
</dbReference>
<dbReference type="Pfam" id="PF12802">
    <property type="entry name" value="MarR_2"/>
    <property type="match status" value="1"/>
</dbReference>
<accession>A0A0M2HRA3</accession>
<feature type="domain" description="HTH marR-type" evidence="1">
    <location>
        <begin position="2"/>
        <end position="135"/>
    </location>
</feature>
<dbReference type="CDD" id="cd00090">
    <property type="entry name" value="HTH_ARSR"/>
    <property type="match status" value="1"/>
</dbReference>
<dbReference type="PANTHER" id="PTHR39515">
    <property type="entry name" value="CONSERVED PROTEIN"/>
    <property type="match status" value="1"/>
</dbReference>
<name>A0A0M2HRA3_9MICO</name>
<dbReference type="AlphaFoldDB" id="A0A0M2HRA3"/>
<dbReference type="InterPro" id="IPR052526">
    <property type="entry name" value="HTH-type_Bedaq_tolerance"/>
</dbReference>